<keyword evidence="4 7" id="KW-0812">Transmembrane</keyword>
<dbReference type="PROSITE" id="PS52016">
    <property type="entry name" value="TONB_DEPENDENT_REC_3"/>
    <property type="match status" value="1"/>
</dbReference>
<gene>
    <name evidence="10" type="primary">oar</name>
    <name evidence="10" type="ORF">GCM10010982_01260</name>
</gene>
<dbReference type="EMBL" id="BMLS01000001">
    <property type="protein sequence ID" value="GGO63675.1"/>
    <property type="molecule type" value="Genomic_DNA"/>
</dbReference>
<proteinExistence type="inferred from homology"/>
<dbReference type="GO" id="GO:0044718">
    <property type="term" value="P:siderophore transmembrane transport"/>
    <property type="evidence" value="ECO:0007669"/>
    <property type="project" value="TreeGrafter"/>
</dbReference>
<accession>A0A917YQ82</accession>
<dbReference type="PANTHER" id="PTHR30069:SF46">
    <property type="entry name" value="OAR PROTEIN"/>
    <property type="match status" value="1"/>
</dbReference>
<sequence>MLNKELKRTVLSLAVSGMLGVGLMQYAGMAVAANNDGAIHGTVSNEMAEHLQDAQVTIVDKATGIKRSVTVKADGRFRFPRLPIGSYEITVQKNGYETLKLDNVSVGIGNATTLELTMTSGNVEVISVSGARIAMIDTTSTESALNISALELERLPVARSINSVALLAPGTAGGGRHGGLSFGGASGAENAVFINGLNVTDPELPTSYSSVPFSFYKDFQIKTGGYSAEFGRTTGGVVNAVVKSGTNQFEFGADVYYSPDALRGDGKNTYDKLGRKVVNRENDSRDSLTASVYAAGPIIEDKLFFFALYEPRLVQSDTWNSTDTHLSKYEDDSGFWGGKLDWYITDDHLLELIAFSDESDGTTDIIKNGVLDSTTLSSSGGKNYIATYTGHFSEDFVMKAMYGELERQYRSNATTALECNRVMDYTKLGPIFDLGCTSLYMTDDRINKRESMRLDFEWNVSDAHLLRFGMDYETRITNMDRAYPGTEATRYEIRDVIPGGSLNGETLSDEYDYYVRARTRKTFGNYETETSAFYVEDIWSVTDTITLTLGARYDEFDTTGAGGTGFMKVDGMLSPRAGFAWDVSGDGETKVFANLGRYYYPLPNSLVAREGGGTVDVSNYYYMEGGLLVDGVWQGGFTENVISTGQTNLTPNLGPIIGEAIQFGAVEAAEDQSYRIDNDIEASFQDEVILGMETMLNQDWRLGGRLIYRKFENAVEDMKVYRDWGDCDSPGTWLIGNPGKVISLQLECNGQMQTVEVDLGKEQIQAGHAQNKTDQDIGSPVPFRKYGAMELVLEKQWDDLWSFYGSYTWAHSWGNYEGGVNSDTTNNVAGWLEYGDDPMYLVGGYGNLPNDVRHQLKLRGAYALTDQWTISSSLNMSSGRPLNVRGVGNPYTEDEHYYMNWICVENCDGDDSASRVYNAIPRGSYGRTDWLVSLDARLSYKTEIAGMDTRVSLDVFNVFNTQVVTRTDQFLTEVDSVGIPNDDFGVATALQGQRSMQLSASIRF</sequence>
<evidence type="ECO:0000313" key="10">
    <source>
        <dbReference type="EMBL" id="GGO63675.1"/>
    </source>
</evidence>
<dbReference type="InterPro" id="IPR013784">
    <property type="entry name" value="Carb-bd-like_fold"/>
</dbReference>
<evidence type="ECO:0000256" key="3">
    <source>
        <dbReference type="ARBA" id="ARBA00022452"/>
    </source>
</evidence>
<dbReference type="Proteomes" id="UP000606935">
    <property type="component" value="Unassembled WGS sequence"/>
</dbReference>
<keyword evidence="3 7" id="KW-1134">Transmembrane beta strand</keyword>
<keyword evidence="2 7" id="KW-0813">Transport</keyword>
<dbReference type="GO" id="GO:0009279">
    <property type="term" value="C:cell outer membrane"/>
    <property type="evidence" value="ECO:0007669"/>
    <property type="project" value="UniProtKB-SubCell"/>
</dbReference>
<dbReference type="AlphaFoldDB" id="A0A917YQ82"/>
<comment type="caution">
    <text evidence="10">The sequence shown here is derived from an EMBL/GenBank/DDBJ whole genome shotgun (WGS) entry which is preliminary data.</text>
</comment>
<keyword evidence="6 7" id="KW-0998">Cell outer membrane</keyword>
<evidence type="ECO:0000256" key="4">
    <source>
        <dbReference type="ARBA" id="ARBA00022692"/>
    </source>
</evidence>
<feature type="domain" description="TonB-dependent transporter Oar-like beta-barrel" evidence="9">
    <location>
        <begin position="569"/>
        <end position="997"/>
    </location>
</feature>
<dbReference type="RefSeq" id="WP_188688765.1">
    <property type="nucleotide sequence ID" value="NZ_BMLS01000001.1"/>
</dbReference>
<dbReference type="SUPFAM" id="SSF56935">
    <property type="entry name" value="Porins"/>
    <property type="match status" value="1"/>
</dbReference>
<dbReference type="GO" id="GO:0015344">
    <property type="term" value="F:siderophore uptake transmembrane transporter activity"/>
    <property type="evidence" value="ECO:0007669"/>
    <property type="project" value="TreeGrafter"/>
</dbReference>
<evidence type="ECO:0000259" key="8">
    <source>
        <dbReference type="Pfam" id="PF07715"/>
    </source>
</evidence>
<dbReference type="Pfam" id="PF07715">
    <property type="entry name" value="Plug"/>
    <property type="match status" value="1"/>
</dbReference>
<organism evidence="10 11">
    <name type="scientific">Bowmanella pacifica</name>
    <dbReference type="NCBI Taxonomy" id="502051"/>
    <lineage>
        <taxon>Bacteria</taxon>
        <taxon>Pseudomonadati</taxon>
        <taxon>Pseudomonadota</taxon>
        <taxon>Gammaproteobacteria</taxon>
        <taxon>Alteromonadales</taxon>
        <taxon>Alteromonadaceae</taxon>
        <taxon>Bowmanella</taxon>
    </lineage>
</organism>
<keyword evidence="11" id="KW-1185">Reference proteome</keyword>
<keyword evidence="5 7" id="KW-0472">Membrane</keyword>
<evidence type="ECO:0000256" key="6">
    <source>
        <dbReference type="ARBA" id="ARBA00023237"/>
    </source>
</evidence>
<evidence type="ECO:0000259" key="9">
    <source>
        <dbReference type="Pfam" id="PF25183"/>
    </source>
</evidence>
<dbReference type="InterPro" id="IPR037066">
    <property type="entry name" value="Plug_dom_sf"/>
</dbReference>
<dbReference type="Gene3D" id="2.60.40.1120">
    <property type="entry name" value="Carboxypeptidase-like, regulatory domain"/>
    <property type="match status" value="1"/>
</dbReference>
<dbReference type="PANTHER" id="PTHR30069">
    <property type="entry name" value="TONB-DEPENDENT OUTER MEMBRANE RECEPTOR"/>
    <property type="match status" value="1"/>
</dbReference>
<dbReference type="Pfam" id="PF25183">
    <property type="entry name" value="OMP_b-brl_4"/>
    <property type="match status" value="2"/>
</dbReference>
<dbReference type="Gene3D" id="2.170.130.10">
    <property type="entry name" value="TonB-dependent receptor, plug domain"/>
    <property type="match status" value="1"/>
</dbReference>
<dbReference type="InterPro" id="IPR012910">
    <property type="entry name" value="Plug_dom"/>
</dbReference>
<evidence type="ECO:0000256" key="1">
    <source>
        <dbReference type="ARBA" id="ARBA00004571"/>
    </source>
</evidence>
<evidence type="ECO:0000256" key="5">
    <source>
        <dbReference type="ARBA" id="ARBA00023136"/>
    </source>
</evidence>
<dbReference type="Pfam" id="PF13620">
    <property type="entry name" value="CarboxypepD_reg"/>
    <property type="match status" value="1"/>
</dbReference>
<dbReference type="InterPro" id="IPR039426">
    <property type="entry name" value="TonB-dep_rcpt-like"/>
</dbReference>
<comment type="subcellular location">
    <subcellularLocation>
        <location evidence="1 7">Cell outer membrane</location>
        <topology evidence="1 7">Multi-pass membrane protein</topology>
    </subcellularLocation>
</comment>
<evidence type="ECO:0000313" key="11">
    <source>
        <dbReference type="Proteomes" id="UP000606935"/>
    </source>
</evidence>
<reference evidence="10" key="1">
    <citation type="journal article" date="2014" name="Int. J. Syst. Evol. Microbiol.">
        <title>Complete genome sequence of Corynebacterium casei LMG S-19264T (=DSM 44701T), isolated from a smear-ripened cheese.</title>
        <authorList>
            <consortium name="US DOE Joint Genome Institute (JGI-PGF)"/>
            <person name="Walter F."/>
            <person name="Albersmeier A."/>
            <person name="Kalinowski J."/>
            <person name="Ruckert C."/>
        </authorList>
    </citation>
    <scope>NUCLEOTIDE SEQUENCE</scope>
    <source>
        <strain evidence="10">CGMCC 1.7086</strain>
    </source>
</reference>
<protein>
    <submittedName>
        <fullName evidence="10">Oar protein</fullName>
    </submittedName>
</protein>
<name>A0A917YQ82_9ALTE</name>
<evidence type="ECO:0000256" key="7">
    <source>
        <dbReference type="PROSITE-ProRule" id="PRU01360"/>
    </source>
</evidence>
<dbReference type="InterPro" id="IPR036942">
    <property type="entry name" value="Beta-barrel_TonB_sf"/>
</dbReference>
<evidence type="ECO:0000256" key="2">
    <source>
        <dbReference type="ARBA" id="ARBA00022448"/>
    </source>
</evidence>
<reference evidence="10" key="2">
    <citation type="submission" date="2020-09" db="EMBL/GenBank/DDBJ databases">
        <authorList>
            <person name="Sun Q."/>
            <person name="Zhou Y."/>
        </authorList>
    </citation>
    <scope>NUCLEOTIDE SEQUENCE</scope>
    <source>
        <strain evidence="10">CGMCC 1.7086</strain>
    </source>
</reference>
<dbReference type="GO" id="GO:0030246">
    <property type="term" value="F:carbohydrate binding"/>
    <property type="evidence" value="ECO:0007669"/>
    <property type="project" value="InterPro"/>
</dbReference>
<dbReference type="SUPFAM" id="SSF49452">
    <property type="entry name" value="Starch-binding domain-like"/>
    <property type="match status" value="1"/>
</dbReference>
<dbReference type="InterPro" id="IPR057601">
    <property type="entry name" value="Oar-like_b-barrel"/>
</dbReference>
<feature type="domain" description="TonB-dependent receptor plug" evidence="8">
    <location>
        <begin position="141"/>
        <end position="237"/>
    </location>
</feature>
<comment type="similarity">
    <text evidence="7">Belongs to the TonB-dependent receptor family.</text>
</comment>
<dbReference type="Gene3D" id="2.40.170.20">
    <property type="entry name" value="TonB-dependent receptor, beta-barrel domain"/>
    <property type="match status" value="1"/>
</dbReference>
<feature type="domain" description="TonB-dependent transporter Oar-like beta-barrel" evidence="9">
    <location>
        <begin position="328"/>
        <end position="555"/>
    </location>
</feature>